<dbReference type="SUPFAM" id="SSF161098">
    <property type="entry name" value="MetI-like"/>
    <property type="match status" value="1"/>
</dbReference>
<evidence type="ECO:0000313" key="12">
    <source>
        <dbReference type="Proteomes" id="UP000019666"/>
    </source>
</evidence>
<dbReference type="GO" id="GO:0015184">
    <property type="term" value="F:L-cystine transmembrane transporter activity"/>
    <property type="evidence" value="ECO:0007669"/>
    <property type="project" value="TreeGrafter"/>
</dbReference>
<proteinExistence type="inferred from homology"/>
<evidence type="ECO:0000256" key="2">
    <source>
        <dbReference type="ARBA" id="ARBA00010072"/>
    </source>
</evidence>
<evidence type="ECO:0000256" key="4">
    <source>
        <dbReference type="ARBA" id="ARBA00022475"/>
    </source>
</evidence>
<name>A0A017HSK3_9RHOB</name>
<sequence length="221" mass="24400">MFNYTFQWRQAFRTLPQMLEGALVTMEIAILSMVIGVVVAVLLAVARNSSSRWLRAPATAWVEVARNTPALFQIYMAHFGLGSFGIHLSPFAALLAGITFNNAGYLCETFRGALRAIPATQARAGRSLGMGAAQAFRMIMLPQMFRIAFLPTMNQTVWAILMTSLGVTVGMNTDLTGVTQDLNSRTFRTFELFALAAVLYYLIAKAVGLGARLVAWRLFRY</sequence>
<dbReference type="RefSeq" id="WP_037278131.1">
    <property type="nucleotide sequence ID" value="NZ_KK088554.1"/>
</dbReference>
<dbReference type="CDD" id="cd06261">
    <property type="entry name" value="TM_PBP2"/>
    <property type="match status" value="1"/>
</dbReference>
<dbReference type="InterPro" id="IPR010065">
    <property type="entry name" value="AA_ABC_transptr_permease_3TM"/>
</dbReference>
<keyword evidence="4" id="KW-1003">Cell membrane</keyword>
<evidence type="ECO:0000256" key="3">
    <source>
        <dbReference type="ARBA" id="ARBA00022448"/>
    </source>
</evidence>
<dbReference type="PATRIC" id="fig|442562.3.peg.882"/>
<dbReference type="GO" id="GO:0043190">
    <property type="term" value="C:ATP-binding cassette (ABC) transporter complex"/>
    <property type="evidence" value="ECO:0007669"/>
    <property type="project" value="InterPro"/>
</dbReference>
<evidence type="ECO:0000256" key="5">
    <source>
        <dbReference type="ARBA" id="ARBA00022692"/>
    </source>
</evidence>
<dbReference type="AlphaFoldDB" id="A0A017HSK3"/>
<feature type="transmembrane region" description="Helical" evidence="9">
    <location>
        <begin position="22"/>
        <end position="45"/>
    </location>
</feature>
<evidence type="ECO:0000256" key="7">
    <source>
        <dbReference type="ARBA" id="ARBA00022989"/>
    </source>
</evidence>
<dbReference type="InterPro" id="IPR000515">
    <property type="entry name" value="MetI-like"/>
</dbReference>
<gene>
    <name evidence="11" type="ORF">Rumeso_00892</name>
</gene>
<evidence type="ECO:0000313" key="11">
    <source>
        <dbReference type="EMBL" id="EYD77467.1"/>
    </source>
</evidence>
<dbReference type="OrthoDB" id="7341446at2"/>
<dbReference type="Gene3D" id="1.10.3720.10">
    <property type="entry name" value="MetI-like"/>
    <property type="match status" value="1"/>
</dbReference>
<evidence type="ECO:0000256" key="6">
    <source>
        <dbReference type="ARBA" id="ARBA00022970"/>
    </source>
</evidence>
<keyword evidence="3 9" id="KW-0813">Transport</keyword>
<dbReference type="HOGENOM" id="CLU_019602_1_0_5"/>
<dbReference type="PANTHER" id="PTHR30614:SF0">
    <property type="entry name" value="L-CYSTINE TRANSPORT SYSTEM PERMEASE PROTEIN TCYL"/>
    <property type="match status" value="1"/>
</dbReference>
<evidence type="ECO:0000256" key="8">
    <source>
        <dbReference type="ARBA" id="ARBA00023136"/>
    </source>
</evidence>
<reference evidence="11 12" key="1">
    <citation type="submission" date="2013-02" db="EMBL/GenBank/DDBJ databases">
        <authorList>
            <person name="Fiebig A."/>
            <person name="Goeker M."/>
            <person name="Klenk H.-P.P."/>
        </authorList>
    </citation>
    <scope>NUCLEOTIDE SEQUENCE [LARGE SCALE GENOMIC DNA]</scope>
    <source>
        <strain evidence="11 12">DSM 19309</strain>
    </source>
</reference>
<keyword evidence="6" id="KW-0029">Amino-acid transport</keyword>
<dbReference type="PANTHER" id="PTHR30614">
    <property type="entry name" value="MEMBRANE COMPONENT OF AMINO ACID ABC TRANSPORTER"/>
    <property type="match status" value="1"/>
</dbReference>
<keyword evidence="7 9" id="KW-1133">Transmembrane helix</keyword>
<dbReference type="NCBIfam" id="TIGR01726">
    <property type="entry name" value="HEQRo_perm_3TM"/>
    <property type="match status" value="1"/>
</dbReference>
<dbReference type="Proteomes" id="UP000019666">
    <property type="component" value="Unassembled WGS sequence"/>
</dbReference>
<dbReference type="InterPro" id="IPR035906">
    <property type="entry name" value="MetI-like_sf"/>
</dbReference>
<feature type="domain" description="ABC transmembrane type-1" evidence="10">
    <location>
        <begin position="22"/>
        <end position="211"/>
    </location>
</feature>
<feature type="transmembrane region" description="Helical" evidence="9">
    <location>
        <begin position="192"/>
        <end position="215"/>
    </location>
</feature>
<accession>A0A017HSK3</accession>
<dbReference type="STRING" id="442562.Rumeso_00892"/>
<comment type="caution">
    <text evidence="11">The sequence shown here is derived from an EMBL/GenBank/DDBJ whole genome shotgun (WGS) entry which is preliminary data.</text>
</comment>
<evidence type="ECO:0000256" key="9">
    <source>
        <dbReference type="RuleBase" id="RU363032"/>
    </source>
</evidence>
<dbReference type="InterPro" id="IPR043429">
    <property type="entry name" value="ArtM/GltK/GlnP/TcyL/YhdX-like"/>
</dbReference>
<comment type="similarity">
    <text evidence="2">Belongs to the binding-protein-dependent transport system permease family. HisMQ subfamily.</text>
</comment>
<keyword evidence="5 9" id="KW-0812">Transmembrane</keyword>
<dbReference type="Pfam" id="PF00528">
    <property type="entry name" value="BPD_transp_1"/>
    <property type="match status" value="1"/>
</dbReference>
<evidence type="ECO:0000259" key="10">
    <source>
        <dbReference type="PROSITE" id="PS50928"/>
    </source>
</evidence>
<feature type="transmembrane region" description="Helical" evidence="9">
    <location>
        <begin position="147"/>
        <end position="172"/>
    </location>
</feature>
<evidence type="ECO:0000256" key="1">
    <source>
        <dbReference type="ARBA" id="ARBA00004429"/>
    </source>
</evidence>
<dbReference type="EMBL" id="AOSK01000028">
    <property type="protein sequence ID" value="EYD77467.1"/>
    <property type="molecule type" value="Genomic_DNA"/>
</dbReference>
<keyword evidence="12" id="KW-1185">Reference proteome</keyword>
<dbReference type="PROSITE" id="PS50928">
    <property type="entry name" value="ABC_TM1"/>
    <property type="match status" value="1"/>
</dbReference>
<organism evidence="11 12">
    <name type="scientific">Rubellimicrobium mesophilum DSM 19309</name>
    <dbReference type="NCBI Taxonomy" id="442562"/>
    <lineage>
        <taxon>Bacteria</taxon>
        <taxon>Pseudomonadati</taxon>
        <taxon>Pseudomonadota</taxon>
        <taxon>Alphaproteobacteria</taxon>
        <taxon>Rhodobacterales</taxon>
        <taxon>Roseobacteraceae</taxon>
        <taxon>Rubellimicrobium</taxon>
    </lineage>
</organism>
<comment type="subcellular location">
    <subcellularLocation>
        <location evidence="1">Cell inner membrane</location>
        <topology evidence="1">Multi-pass membrane protein</topology>
    </subcellularLocation>
    <subcellularLocation>
        <location evidence="9">Cell membrane</location>
        <topology evidence="9">Multi-pass membrane protein</topology>
    </subcellularLocation>
</comment>
<keyword evidence="8 9" id="KW-0472">Membrane</keyword>
<protein>
    <submittedName>
        <fullName evidence="11">ABC transporter, membrane spanning protein</fullName>
    </submittedName>
</protein>